<evidence type="ECO:0000313" key="1">
    <source>
        <dbReference type="EMBL" id="VVD05039.1"/>
    </source>
</evidence>
<reference evidence="1 2" key="1">
    <citation type="submission" date="2017-07" db="EMBL/GenBank/DDBJ databases">
        <authorList>
            <person name="Talla V."/>
            <person name="Backstrom N."/>
        </authorList>
    </citation>
    <scope>NUCLEOTIDE SEQUENCE [LARGE SCALE GENOMIC DNA]</scope>
</reference>
<dbReference type="AlphaFoldDB" id="A0A5E4R762"/>
<dbReference type="EMBL" id="FZQP02006926">
    <property type="protein sequence ID" value="VVD05039.1"/>
    <property type="molecule type" value="Genomic_DNA"/>
</dbReference>
<dbReference type="Proteomes" id="UP000324832">
    <property type="component" value="Unassembled WGS sequence"/>
</dbReference>
<evidence type="ECO:0000313" key="2">
    <source>
        <dbReference type="Proteomes" id="UP000324832"/>
    </source>
</evidence>
<protein>
    <submittedName>
        <fullName evidence="1">Uncharacterized protein</fullName>
    </submittedName>
</protein>
<keyword evidence="2" id="KW-1185">Reference proteome</keyword>
<accession>A0A5E4R762</accession>
<sequence>MDPLTVAVPDLDAKPSDIVVSGHNIFGQKHFQASDDSSIHISPSIIRARWQPVQTYHLPISQSATLPGPVYYMKLRKPGPELPMAVQLCLPNQKKFTTDTLIQVYGKHESLYNNLLSRYQ</sequence>
<feature type="non-terminal residue" evidence="1">
    <location>
        <position position="120"/>
    </location>
</feature>
<name>A0A5E4R762_9NEOP</name>
<proteinExistence type="predicted"/>
<gene>
    <name evidence="1" type="ORF">LSINAPIS_LOCUS14662</name>
</gene>
<organism evidence="1 2">
    <name type="scientific">Leptidea sinapis</name>
    <dbReference type="NCBI Taxonomy" id="189913"/>
    <lineage>
        <taxon>Eukaryota</taxon>
        <taxon>Metazoa</taxon>
        <taxon>Ecdysozoa</taxon>
        <taxon>Arthropoda</taxon>
        <taxon>Hexapoda</taxon>
        <taxon>Insecta</taxon>
        <taxon>Pterygota</taxon>
        <taxon>Neoptera</taxon>
        <taxon>Endopterygota</taxon>
        <taxon>Lepidoptera</taxon>
        <taxon>Glossata</taxon>
        <taxon>Ditrysia</taxon>
        <taxon>Papilionoidea</taxon>
        <taxon>Pieridae</taxon>
        <taxon>Dismorphiinae</taxon>
        <taxon>Leptidea</taxon>
    </lineage>
</organism>